<organism evidence="3 4">
    <name type="scientific">Tetrahymena thermophila (strain SB210)</name>
    <dbReference type="NCBI Taxonomy" id="312017"/>
    <lineage>
        <taxon>Eukaryota</taxon>
        <taxon>Sar</taxon>
        <taxon>Alveolata</taxon>
        <taxon>Ciliophora</taxon>
        <taxon>Intramacronucleata</taxon>
        <taxon>Oligohymenophorea</taxon>
        <taxon>Hymenostomatida</taxon>
        <taxon>Tetrahymenina</taxon>
        <taxon>Tetrahymenidae</taxon>
        <taxon>Tetrahymena</taxon>
    </lineage>
</organism>
<dbReference type="HOGENOM" id="CLU_1158401_0_0_1"/>
<evidence type="ECO:0000313" key="3">
    <source>
        <dbReference type="EMBL" id="EAR81947.1"/>
    </source>
</evidence>
<proteinExistence type="predicted"/>
<evidence type="ECO:0000256" key="2">
    <source>
        <dbReference type="SAM" id="SignalP"/>
    </source>
</evidence>
<feature type="signal peptide" evidence="2">
    <location>
        <begin position="1"/>
        <end position="19"/>
    </location>
</feature>
<accession>Q229H8</accession>
<protein>
    <recommendedName>
        <fullName evidence="5">Transmembrane protein</fullName>
    </recommendedName>
</protein>
<dbReference type="InParanoid" id="Q229H8"/>
<feature type="region of interest" description="Disordered" evidence="1">
    <location>
        <begin position="150"/>
        <end position="194"/>
    </location>
</feature>
<feature type="compositionally biased region" description="Basic and acidic residues" evidence="1">
    <location>
        <begin position="167"/>
        <end position="184"/>
    </location>
</feature>
<evidence type="ECO:0000256" key="1">
    <source>
        <dbReference type="SAM" id="MobiDB-lite"/>
    </source>
</evidence>
<keyword evidence="4" id="KW-1185">Reference proteome</keyword>
<dbReference type="KEGG" id="tet:TTHERM_01400710"/>
<dbReference type="RefSeq" id="XP_001029610.1">
    <property type="nucleotide sequence ID" value="XM_001029610.2"/>
</dbReference>
<dbReference type="GeneID" id="7840399"/>
<evidence type="ECO:0000313" key="4">
    <source>
        <dbReference type="Proteomes" id="UP000009168"/>
    </source>
</evidence>
<keyword evidence="2" id="KW-0732">Signal</keyword>
<dbReference type="AlphaFoldDB" id="Q229H8"/>
<gene>
    <name evidence="3" type="ORF">TTHERM_01400710</name>
</gene>
<feature type="chain" id="PRO_5004200836" description="Transmembrane protein" evidence="2">
    <location>
        <begin position="20"/>
        <end position="218"/>
    </location>
</feature>
<reference evidence="4" key="1">
    <citation type="journal article" date="2006" name="PLoS Biol.">
        <title>Macronuclear genome sequence of the ciliate Tetrahymena thermophila, a model eukaryote.</title>
        <authorList>
            <person name="Eisen J.A."/>
            <person name="Coyne R.S."/>
            <person name="Wu M."/>
            <person name="Wu D."/>
            <person name="Thiagarajan M."/>
            <person name="Wortman J.R."/>
            <person name="Badger J.H."/>
            <person name="Ren Q."/>
            <person name="Amedeo P."/>
            <person name="Jones K.M."/>
            <person name="Tallon L.J."/>
            <person name="Delcher A.L."/>
            <person name="Salzberg S.L."/>
            <person name="Silva J.C."/>
            <person name="Haas B.J."/>
            <person name="Majoros W.H."/>
            <person name="Farzad M."/>
            <person name="Carlton J.M."/>
            <person name="Smith R.K. Jr."/>
            <person name="Garg J."/>
            <person name="Pearlman R.E."/>
            <person name="Karrer K.M."/>
            <person name="Sun L."/>
            <person name="Manning G."/>
            <person name="Elde N.C."/>
            <person name="Turkewitz A.P."/>
            <person name="Asai D.J."/>
            <person name="Wilkes D.E."/>
            <person name="Wang Y."/>
            <person name="Cai H."/>
            <person name="Collins K."/>
            <person name="Stewart B.A."/>
            <person name="Lee S.R."/>
            <person name="Wilamowska K."/>
            <person name="Weinberg Z."/>
            <person name="Ruzzo W.L."/>
            <person name="Wloga D."/>
            <person name="Gaertig J."/>
            <person name="Frankel J."/>
            <person name="Tsao C.-C."/>
            <person name="Gorovsky M.A."/>
            <person name="Keeling P.J."/>
            <person name="Waller R.F."/>
            <person name="Patron N.J."/>
            <person name="Cherry J.M."/>
            <person name="Stover N.A."/>
            <person name="Krieger C.J."/>
            <person name="del Toro C."/>
            <person name="Ryder H.F."/>
            <person name="Williamson S.C."/>
            <person name="Barbeau R.A."/>
            <person name="Hamilton E.P."/>
            <person name="Orias E."/>
        </authorList>
    </citation>
    <scope>NUCLEOTIDE SEQUENCE [LARGE SCALE GENOMIC DNA]</scope>
    <source>
        <strain evidence="4">SB210</strain>
    </source>
</reference>
<sequence length="218" mass="25481">MNINFLLLITLCLLGLCISQQNNYGQKSGNDKNFEQVYNQTQEQANQDAQELIELFKRERDNGGQCFMKAVNPLEYSQEEIDIVHYEFSCYKHLCGITSKIPSSQEYHLCINKECNRVYHDTYFFMYDLKSDIKKCLEFKEEVKKINGDNKQNNIYDDDNSSQQNESQKEKENKNSSSSKKEDNNQNNIENVDNIDRDNKSFSSILSLLLLGFNILLF</sequence>
<evidence type="ECO:0008006" key="5">
    <source>
        <dbReference type="Google" id="ProtNLM"/>
    </source>
</evidence>
<name>Q229H8_TETTS</name>
<dbReference type="EMBL" id="GG662433">
    <property type="protein sequence ID" value="EAR81947.1"/>
    <property type="molecule type" value="Genomic_DNA"/>
</dbReference>
<dbReference type="Proteomes" id="UP000009168">
    <property type="component" value="Unassembled WGS sequence"/>
</dbReference>